<proteinExistence type="predicted"/>
<accession>A0A540VHH7</accession>
<dbReference type="InParanoid" id="A0A540VHH7"/>
<feature type="transmembrane region" description="Helical" evidence="2">
    <location>
        <begin position="263"/>
        <end position="282"/>
    </location>
</feature>
<keyword evidence="2" id="KW-0472">Membrane</keyword>
<comment type="caution">
    <text evidence="3">The sequence shown here is derived from an EMBL/GenBank/DDBJ whole genome shotgun (WGS) entry which is preliminary data.</text>
</comment>
<gene>
    <name evidence="3" type="ORF">FKZ61_09075</name>
</gene>
<feature type="transmembrane region" description="Helical" evidence="2">
    <location>
        <begin position="124"/>
        <end position="144"/>
    </location>
</feature>
<evidence type="ECO:0000256" key="2">
    <source>
        <dbReference type="SAM" id="Phobius"/>
    </source>
</evidence>
<evidence type="ECO:0000313" key="3">
    <source>
        <dbReference type="EMBL" id="TQE96220.1"/>
    </source>
</evidence>
<keyword evidence="3" id="KW-0482">Metalloprotease</keyword>
<feature type="transmembrane region" description="Helical" evidence="2">
    <location>
        <begin position="227"/>
        <end position="247"/>
    </location>
</feature>
<feature type="transmembrane region" description="Helical" evidence="2">
    <location>
        <begin position="164"/>
        <end position="184"/>
    </location>
</feature>
<dbReference type="FunCoup" id="A0A540VHH7">
    <property type="interactions" value="1"/>
</dbReference>
<reference evidence="3 4" key="1">
    <citation type="submission" date="2019-06" db="EMBL/GenBank/DDBJ databases">
        <title>Genome sequence of Litorilinea aerophila BAA-2444.</title>
        <authorList>
            <person name="Maclea K.S."/>
            <person name="Maurais E.G."/>
            <person name="Iannazzi L.C."/>
        </authorList>
    </citation>
    <scope>NUCLEOTIDE SEQUENCE [LARGE SCALE GENOMIC DNA]</scope>
    <source>
        <strain evidence="3 4">ATCC BAA-2444</strain>
    </source>
</reference>
<feature type="transmembrane region" description="Helical" evidence="2">
    <location>
        <begin position="23"/>
        <end position="46"/>
    </location>
</feature>
<feature type="transmembrane region" description="Helical" evidence="2">
    <location>
        <begin position="90"/>
        <end position="109"/>
    </location>
</feature>
<evidence type="ECO:0000256" key="1">
    <source>
        <dbReference type="SAM" id="MobiDB-lite"/>
    </source>
</evidence>
<dbReference type="OrthoDB" id="9785431at2"/>
<dbReference type="Pfam" id="PF13367">
    <property type="entry name" value="PrsW-protease"/>
    <property type="match status" value="1"/>
</dbReference>
<dbReference type="PANTHER" id="PTHR36844:SF1">
    <property type="entry name" value="PROTEASE PRSW"/>
    <property type="match status" value="1"/>
</dbReference>
<feature type="compositionally biased region" description="Acidic residues" evidence="1">
    <location>
        <begin position="332"/>
        <end position="344"/>
    </location>
</feature>
<keyword evidence="2" id="KW-0812">Transmembrane</keyword>
<keyword evidence="3" id="KW-0645">Protease</keyword>
<name>A0A540VHH7_9CHLR</name>
<feature type="transmembrane region" description="Helical" evidence="2">
    <location>
        <begin position="196"/>
        <end position="215"/>
    </location>
</feature>
<dbReference type="RefSeq" id="WP_141609773.1">
    <property type="nucleotide sequence ID" value="NZ_VIGC02000009.1"/>
</dbReference>
<evidence type="ECO:0000313" key="4">
    <source>
        <dbReference type="Proteomes" id="UP000317371"/>
    </source>
</evidence>
<feature type="region of interest" description="Disordered" evidence="1">
    <location>
        <begin position="295"/>
        <end position="344"/>
    </location>
</feature>
<dbReference type="Proteomes" id="UP000317371">
    <property type="component" value="Unassembled WGS sequence"/>
</dbReference>
<dbReference type="GO" id="GO:0006508">
    <property type="term" value="P:proteolysis"/>
    <property type="evidence" value="ECO:0007669"/>
    <property type="project" value="UniProtKB-KW"/>
</dbReference>
<sequence length="344" mass="37477">MQTLQAGNDELSRLERVAHNRTGLWASIAFELFGLLLFVAIFNFLLPNLGDNLAGVGLILLGLIFSLVPAALWLIFFYRMDRLEPEPKRMVFNVFLIALLVAGALHGPILQGVFGVDRWLYSSWWAHLFGGILVVAVVEQFMIYGTVRFSVFDHPEFDERVDGVIYAVAAGLGLATVLNFSYVLAHGGVDLDIGSIRMVVNALAYASFAGILGYFIGQSRFEKVPFYYLPMGFTLAAALHGLFFFLLERSAGNSLHYNPWGDLIFAAIVAGVTLAVVFWLVARANEETLRLAHMSAQAHTPDTNPNAAQTVDPNTGIVPGTAPSPQPAAGVDDPDDGTSEEVTQ</sequence>
<feature type="compositionally biased region" description="Polar residues" evidence="1">
    <location>
        <begin position="297"/>
        <end position="313"/>
    </location>
</feature>
<dbReference type="PANTHER" id="PTHR36844">
    <property type="entry name" value="PROTEASE PRSW"/>
    <property type="match status" value="1"/>
</dbReference>
<organism evidence="3 4">
    <name type="scientific">Litorilinea aerophila</name>
    <dbReference type="NCBI Taxonomy" id="1204385"/>
    <lineage>
        <taxon>Bacteria</taxon>
        <taxon>Bacillati</taxon>
        <taxon>Chloroflexota</taxon>
        <taxon>Caldilineae</taxon>
        <taxon>Caldilineales</taxon>
        <taxon>Caldilineaceae</taxon>
        <taxon>Litorilinea</taxon>
    </lineage>
</organism>
<dbReference type="EMBL" id="VIGC01000009">
    <property type="protein sequence ID" value="TQE96220.1"/>
    <property type="molecule type" value="Genomic_DNA"/>
</dbReference>
<protein>
    <submittedName>
        <fullName evidence="3">PrsW family intramembrane metalloprotease</fullName>
    </submittedName>
</protein>
<keyword evidence="2" id="KW-1133">Transmembrane helix</keyword>
<dbReference type="InterPro" id="IPR026898">
    <property type="entry name" value="PrsW"/>
</dbReference>
<keyword evidence="4" id="KW-1185">Reference proteome</keyword>
<dbReference type="GO" id="GO:0008237">
    <property type="term" value="F:metallopeptidase activity"/>
    <property type="evidence" value="ECO:0007669"/>
    <property type="project" value="UniProtKB-KW"/>
</dbReference>
<keyword evidence="3" id="KW-0378">Hydrolase</keyword>
<feature type="transmembrane region" description="Helical" evidence="2">
    <location>
        <begin position="58"/>
        <end position="78"/>
    </location>
</feature>
<dbReference type="AlphaFoldDB" id="A0A540VHH7"/>